<feature type="non-terminal residue" evidence="1">
    <location>
        <position position="335"/>
    </location>
</feature>
<dbReference type="AlphaFoldDB" id="A0A0F8VS99"/>
<sequence length="335" mass="35141">VMKAGTLTDIVNIQSTLVTLQESQVIDVTGTEALLVRKNSDGGDVLIVDTTNVRVGVNGTPSETFHVFETRAGANNSVIFETALSDAADQVRIQVLLGGDSGSGTSKGLVIFSSATLSGWADYESRSLGFFTGAGAGATQKLTIGTASPHVKVTGDLQVFSASTEQFFVSSSTPHVKVTGDFLANTAAAGGGFTVASTGTNQIALFKTTGVNSFSQIKIENDGGAFQIYVDPTRTDSLIFRESPSTDRMILYTDGTIMIGNTGSTSGKLHVDQTSSTGAKPVLFLDQGDASEQAILISYDAADVDMILIDVDVTGDPQFKWDNSQDNFLFTKGIT</sequence>
<accession>A0A0F8VS99</accession>
<gene>
    <name evidence="1" type="ORF">LCGC14_3157270</name>
</gene>
<comment type="caution">
    <text evidence="1">The sequence shown here is derived from an EMBL/GenBank/DDBJ whole genome shotgun (WGS) entry which is preliminary data.</text>
</comment>
<protein>
    <submittedName>
        <fullName evidence="1">Uncharacterized protein</fullName>
    </submittedName>
</protein>
<dbReference type="EMBL" id="LAZR01069681">
    <property type="protein sequence ID" value="KKK47233.1"/>
    <property type="molecule type" value="Genomic_DNA"/>
</dbReference>
<proteinExistence type="predicted"/>
<evidence type="ECO:0000313" key="1">
    <source>
        <dbReference type="EMBL" id="KKK47233.1"/>
    </source>
</evidence>
<feature type="non-terminal residue" evidence="1">
    <location>
        <position position="1"/>
    </location>
</feature>
<reference evidence="1" key="1">
    <citation type="journal article" date="2015" name="Nature">
        <title>Complex archaea that bridge the gap between prokaryotes and eukaryotes.</title>
        <authorList>
            <person name="Spang A."/>
            <person name="Saw J.H."/>
            <person name="Jorgensen S.L."/>
            <person name="Zaremba-Niedzwiedzka K."/>
            <person name="Martijn J."/>
            <person name="Lind A.E."/>
            <person name="van Eijk R."/>
            <person name="Schleper C."/>
            <person name="Guy L."/>
            <person name="Ettema T.J."/>
        </authorList>
    </citation>
    <scope>NUCLEOTIDE SEQUENCE</scope>
</reference>
<name>A0A0F8VS99_9ZZZZ</name>
<organism evidence="1">
    <name type="scientific">marine sediment metagenome</name>
    <dbReference type="NCBI Taxonomy" id="412755"/>
    <lineage>
        <taxon>unclassified sequences</taxon>
        <taxon>metagenomes</taxon>
        <taxon>ecological metagenomes</taxon>
    </lineage>
</organism>